<dbReference type="Gene3D" id="3.40.50.10310">
    <property type="entry name" value="Creatininase"/>
    <property type="match status" value="1"/>
</dbReference>
<evidence type="ECO:0000313" key="6">
    <source>
        <dbReference type="EMBL" id="MFC6868745.1"/>
    </source>
</evidence>
<keyword evidence="2" id="KW-0479">Metal-binding</keyword>
<dbReference type="InterPro" id="IPR003785">
    <property type="entry name" value="Creatininase/forma_Hydrolase"/>
</dbReference>
<keyword evidence="7" id="KW-1185">Reference proteome</keyword>
<keyword evidence="4" id="KW-0862">Zinc</keyword>
<comment type="caution">
    <text evidence="6">The sequence shown here is derived from an EMBL/GenBank/DDBJ whole genome shotgun (WGS) entry which is preliminary data.</text>
</comment>
<dbReference type="InterPro" id="IPR024087">
    <property type="entry name" value="Creatininase-like_sf"/>
</dbReference>
<evidence type="ECO:0000313" key="7">
    <source>
        <dbReference type="Proteomes" id="UP001596337"/>
    </source>
</evidence>
<accession>A0ABW2C2A4</accession>
<comment type="similarity">
    <text evidence="5">Belongs to the creatininase superfamily.</text>
</comment>
<evidence type="ECO:0000256" key="4">
    <source>
        <dbReference type="ARBA" id="ARBA00022833"/>
    </source>
</evidence>
<dbReference type="Pfam" id="PF02633">
    <property type="entry name" value="Creatininase"/>
    <property type="match status" value="1"/>
</dbReference>
<gene>
    <name evidence="6" type="primary">mftE</name>
    <name evidence="6" type="ORF">ACFQGD_16515</name>
</gene>
<dbReference type="SUPFAM" id="SSF102215">
    <property type="entry name" value="Creatininase"/>
    <property type="match status" value="1"/>
</dbReference>
<sequence length="227" mass="23929">MNLGTLRSPELSGRAPVLAVPLGATEQHGPHLPLDTDTTIATELSRQLAKRVPGIVVAPPIPYGSSGEHADFDGTLSIGQHALRTVLIELVRSADRFTGTVLVNGHGGNHHPLTDAVRQLRTEGRQVLAWSPTGPADDSHAGHTETSVMLHLRPHHVALDRAVPGATAPLPELINRLRTDGVKAISPNGILGDPTRATAAVGELAIERWTADLTHAVSTWLAHPPAG</sequence>
<dbReference type="NCBIfam" id="TIGR03964">
    <property type="entry name" value="mycofact_creat"/>
    <property type="match status" value="1"/>
</dbReference>
<dbReference type="PANTHER" id="PTHR35005:SF1">
    <property type="entry name" value="2-AMINO-5-FORMYLAMINO-6-RIBOSYLAMINOPYRIMIDIN-4(3H)-ONE 5'-MONOPHOSPHATE DEFORMYLASE"/>
    <property type="match status" value="1"/>
</dbReference>
<protein>
    <submittedName>
        <fullName evidence="6">Mycofactocin biosynthesis peptidyl-dipeptidase MftE</fullName>
    </submittedName>
</protein>
<keyword evidence="3" id="KW-0378">Hydrolase</keyword>
<comment type="cofactor">
    <cofactor evidence="1">
        <name>Zn(2+)</name>
        <dbReference type="ChEBI" id="CHEBI:29105"/>
    </cofactor>
</comment>
<dbReference type="Proteomes" id="UP001596337">
    <property type="component" value="Unassembled WGS sequence"/>
</dbReference>
<name>A0ABW2C2A4_9PSEU</name>
<reference evidence="7" key="1">
    <citation type="journal article" date="2019" name="Int. J. Syst. Evol. Microbiol.">
        <title>The Global Catalogue of Microorganisms (GCM) 10K type strain sequencing project: providing services to taxonomists for standard genome sequencing and annotation.</title>
        <authorList>
            <consortium name="The Broad Institute Genomics Platform"/>
            <consortium name="The Broad Institute Genome Sequencing Center for Infectious Disease"/>
            <person name="Wu L."/>
            <person name="Ma J."/>
        </authorList>
    </citation>
    <scope>NUCLEOTIDE SEQUENCE [LARGE SCALE GENOMIC DNA]</scope>
    <source>
        <strain evidence="7">KCTC 32255</strain>
    </source>
</reference>
<evidence type="ECO:0000256" key="3">
    <source>
        <dbReference type="ARBA" id="ARBA00022801"/>
    </source>
</evidence>
<evidence type="ECO:0000256" key="1">
    <source>
        <dbReference type="ARBA" id="ARBA00001947"/>
    </source>
</evidence>
<proteinExistence type="inferred from homology"/>
<evidence type="ECO:0000256" key="5">
    <source>
        <dbReference type="ARBA" id="ARBA00024029"/>
    </source>
</evidence>
<dbReference type="EMBL" id="JBHSXX010000001">
    <property type="protein sequence ID" value="MFC6868745.1"/>
    <property type="molecule type" value="Genomic_DNA"/>
</dbReference>
<evidence type="ECO:0000256" key="2">
    <source>
        <dbReference type="ARBA" id="ARBA00022723"/>
    </source>
</evidence>
<dbReference type="PANTHER" id="PTHR35005">
    <property type="entry name" value="3-DEHYDRO-SCYLLO-INOSOSE HYDROLASE"/>
    <property type="match status" value="1"/>
</dbReference>
<dbReference type="InterPro" id="IPR023871">
    <property type="entry name" value="MftE"/>
</dbReference>
<dbReference type="RefSeq" id="WP_345398986.1">
    <property type="nucleotide sequence ID" value="NZ_BAABLA010000076.1"/>
</dbReference>
<organism evidence="6 7">
    <name type="scientific">Haloechinothrix salitolerans</name>
    <dbReference type="NCBI Taxonomy" id="926830"/>
    <lineage>
        <taxon>Bacteria</taxon>
        <taxon>Bacillati</taxon>
        <taxon>Actinomycetota</taxon>
        <taxon>Actinomycetes</taxon>
        <taxon>Pseudonocardiales</taxon>
        <taxon>Pseudonocardiaceae</taxon>
        <taxon>Haloechinothrix</taxon>
    </lineage>
</organism>